<feature type="modified residue" description="N6-(pyridoxal phosphate)lysine" evidence="8">
    <location>
        <position position="293"/>
    </location>
</feature>
<evidence type="ECO:0000256" key="6">
    <source>
        <dbReference type="ARBA" id="ARBA00023266"/>
    </source>
</evidence>
<keyword evidence="4 8" id="KW-0663">Pyridoxal phosphate</keyword>
<comment type="cofactor">
    <cofactor evidence="1 8">
        <name>pyridoxal 5'-phosphate</name>
        <dbReference type="ChEBI" id="CHEBI:597326"/>
    </cofactor>
</comment>
<organism evidence="10 11">
    <name type="scientific">Candidatus Litorirhabdus singularis</name>
    <dbReference type="NCBI Taxonomy" id="2518993"/>
    <lineage>
        <taxon>Bacteria</taxon>
        <taxon>Pseudomonadati</taxon>
        <taxon>Pseudomonadota</taxon>
        <taxon>Gammaproteobacteria</taxon>
        <taxon>Cellvibrionales</taxon>
        <taxon>Halieaceae</taxon>
        <taxon>Candidatus Litorirhabdus</taxon>
    </lineage>
</organism>
<evidence type="ECO:0000259" key="9">
    <source>
        <dbReference type="Pfam" id="PF12390"/>
    </source>
</evidence>
<evidence type="ECO:0000256" key="2">
    <source>
        <dbReference type="ARBA" id="ARBA00022490"/>
    </source>
</evidence>
<evidence type="ECO:0000256" key="8">
    <source>
        <dbReference type="HAMAP-Rule" id="MF_00423"/>
    </source>
</evidence>
<dbReference type="PANTHER" id="PTHR32328">
    <property type="entry name" value="L-SERYL-TRNA(SEC) SELENIUM TRANSFERASE"/>
    <property type="match status" value="1"/>
</dbReference>
<feature type="domain" description="L-seryl-tRNA selenium transferase N-terminal" evidence="9">
    <location>
        <begin position="10"/>
        <end position="46"/>
    </location>
</feature>
<keyword evidence="2 8" id="KW-0963">Cytoplasm</keyword>
<comment type="pathway">
    <text evidence="8">Aminoacyl-tRNA biosynthesis; selenocysteinyl-tRNA(Sec) biosynthesis; selenocysteinyl-tRNA(Sec) from L-seryl-tRNA(Sec) (bacterial route): step 1/1.</text>
</comment>
<evidence type="ECO:0000256" key="5">
    <source>
        <dbReference type="ARBA" id="ARBA00022917"/>
    </source>
</evidence>
<dbReference type="InterPro" id="IPR018319">
    <property type="entry name" value="SelA-like"/>
</dbReference>
<dbReference type="Pfam" id="PF03841">
    <property type="entry name" value="SelA"/>
    <property type="match status" value="1"/>
</dbReference>
<dbReference type="HAMAP" id="MF_00423">
    <property type="entry name" value="SelA"/>
    <property type="match status" value="1"/>
</dbReference>
<gene>
    <name evidence="8" type="primary">selA</name>
    <name evidence="10" type="ORF">EYC98_19510</name>
</gene>
<evidence type="ECO:0000256" key="1">
    <source>
        <dbReference type="ARBA" id="ARBA00001933"/>
    </source>
</evidence>
<comment type="caution">
    <text evidence="10">The sequence shown here is derived from an EMBL/GenBank/DDBJ whole genome shotgun (WGS) entry which is preliminary data.</text>
</comment>
<evidence type="ECO:0000313" key="10">
    <source>
        <dbReference type="EMBL" id="MCX2983055.1"/>
    </source>
</evidence>
<reference evidence="10" key="1">
    <citation type="submission" date="2019-02" db="EMBL/GenBank/DDBJ databases">
        <authorList>
            <person name="Li S.-H."/>
        </authorList>
    </citation>
    <scope>NUCLEOTIDE SEQUENCE</scope>
    <source>
        <strain evidence="10">IMCC14734</strain>
    </source>
</reference>
<dbReference type="InterPro" id="IPR015421">
    <property type="entry name" value="PyrdxlP-dep_Trfase_major"/>
</dbReference>
<comment type="subcellular location">
    <subcellularLocation>
        <location evidence="8">Cytoplasm</location>
    </subcellularLocation>
</comment>
<accession>A0ABT3TLB0</accession>
<evidence type="ECO:0000256" key="7">
    <source>
        <dbReference type="ARBA" id="ARBA00044507"/>
    </source>
</evidence>
<dbReference type="InterPro" id="IPR025862">
    <property type="entry name" value="SelA_trans_N_dom"/>
</dbReference>
<evidence type="ECO:0000256" key="3">
    <source>
        <dbReference type="ARBA" id="ARBA00022679"/>
    </source>
</evidence>
<dbReference type="Proteomes" id="UP001143362">
    <property type="component" value="Unassembled WGS sequence"/>
</dbReference>
<keyword evidence="11" id="KW-1185">Reference proteome</keyword>
<dbReference type="Gene3D" id="3.90.1150.180">
    <property type="match status" value="1"/>
</dbReference>
<evidence type="ECO:0000313" key="11">
    <source>
        <dbReference type="Proteomes" id="UP001143362"/>
    </source>
</evidence>
<dbReference type="NCBIfam" id="TIGR00474">
    <property type="entry name" value="selA"/>
    <property type="match status" value="1"/>
</dbReference>
<proteinExistence type="inferred from homology"/>
<sequence>MAADADNPQRRVPSVDAMLKPLAGAVSRWGHGQVAEQVRSVLSQLRAEISGGASPGVDLPSLCAQVEAALEAREVASLRPVLNLTGTVLHTNLGRASLPAQAIAAVAKVAGTPSNLEFDLDSGQRGKRDSHVEGLICELTGAEAATVVNNNAAAVLLVLNTLAMNREVPVSRGELVEIGGSFRIPEVMQRSNCTLVEVGATNRTHLKDFRQAISEHTALLMKVHTSNFRVEGFTSVVDESELAQLAHEHDLPLVVDLGSGSLVDFAALGLPDEPTAAQSIANGVDIITFSGDKLLGGPQSGLIAGRRDLIEQINANPLKRALRLDKMTLAALAEVLKLYRNPQTLLQELPTLRQLTRPLADIQEQARRLQSAVAALMGPVFEVSVTDCASQIGSGALPVENIPSAALRITPCDAEEARLRELSSSLRHLPLPIVGRLHKGSLWLDLRCLSADADLLDALQPLAEPSA</sequence>
<comment type="similarity">
    <text evidence="7 8">Belongs to the SelA family.</text>
</comment>
<comment type="catalytic activity">
    <reaction evidence="8">
        <text>L-seryl-tRNA(Sec) + selenophosphate + H(+) = L-selenocysteinyl-tRNA(Sec) + phosphate</text>
        <dbReference type="Rhea" id="RHEA:22728"/>
        <dbReference type="Rhea" id="RHEA-COMP:9742"/>
        <dbReference type="Rhea" id="RHEA-COMP:9743"/>
        <dbReference type="ChEBI" id="CHEBI:15378"/>
        <dbReference type="ChEBI" id="CHEBI:16144"/>
        <dbReference type="ChEBI" id="CHEBI:43474"/>
        <dbReference type="ChEBI" id="CHEBI:78533"/>
        <dbReference type="ChEBI" id="CHEBI:78573"/>
        <dbReference type="EC" id="2.9.1.1"/>
    </reaction>
</comment>
<dbReference type="GO" id="GO:0004125">
    <property type="term" value="F:L-seryl-tRNA(Sec) selenium transferase activity"/>
    <property type="evidence" value="ECO:0007669"/>
    <property type="project" value="UniProtKB-EC"/>
</dbReference>
<dbReference type="RefSeq" id="WP_279247085.1">
    <property type="nucleotide sequence ID" value="NZ_SHNN01000005.1"/>
</dbReference>
<dbReference type="InterPro" id="IPR015424">
    <property type="entry name" value="PyrdxlP-dep_Trfase"/>
</dbReference>
<comment type="function">
    <text evidence="8">Converts seryl-tRNA(Sec) to selenocysteinyl-tRNA(Sec) required for selenoprotein biosynthesis.</text>
</comment>
<keyword evidence="3 8" id="KW-0808">Transferase</keyword>
<name>A0ABT3TLB0_9GAMM</name>
<dbReference type="EMBL" id="SHNN01000005">
    <property type="protein sequence ID" value="MCX2983055.1"/>
    <property type="molecule type" value="Genomic_DNA"/>
</dbReference>
<evidence type="ECO:0000256" key="4">
    <source>
        <dbReference type="ARBA" id="ARBA00022898"/>
    </source>
</evidence>
<dbReference type="EC" id="2.9.1.1" evidence="8"/>
<dbReference type="InterPro" id="IPR004534">
    <property type="entry name" value="SelA_trans"/>
</dbReference>
<dbReference type="SUPFAM" id="SSF53383">
    <property type="entry name" value="PLP-dependent transferases"/>
    <property type="match status" value="1"/>
</dbReference>
<dbReference type="Pfam" id="PF12390">
    <property type="entry name" value="Se-cys_synth_N"/>
    <property type="match status" value="1"/>
</dbReference>
<protein>
    <recommendedName>
        <fullName evidence="8">L-seryl-tRNA(Sec) selenium transferase</fullName>
        <ecNumber evidence="8">2.9.1.1</ecNumber>
    </recommendedName>
    <alternativeName>
        <fullName evidence="8">Selenocysteine synthase</fullName>
        <shortName evidence="8">Sec synthase</shortName>
    </alternativeName>
    <alternativeName>
        <fullName evidence="8">Selenocysteinyl-tRNA(Sec) synthase</fullName>
    </alternativeName>
</protein>
<dbReference type="PANTHER" id="PTHR32328:SF0">
    <property type="entry name" value="L-SERYL-TRNA(SEC) SELENIUM TRANSFERASE"/>
    <property type="match status" value="1"/>
</dbReference>
<dbReference type="Gene3D" id="3.40.640.10">
    <property type="entry name" value="Type I PLP-dependent aspartate aminotransferase-like (Major domain)"/>
    <property type="match status" value="1"/>
</dbReference>
<keyword evidence="6 8" id="KW-0711">Selenium</keyword>
<keyword evidence="5 8" id="KW-0648">Protein biosynthesis</keyword>